<organism evidence="1">
    <name type="scientific">viral metagenome</name>
    <dbReference type="NCBI Taxonomy" id="1070528"/>
    <lineage>
        <taxon>unclassified sequences</taxon>
        <taxon>metagenomes</taxon>
        <taxon>organismal metagenomes</taxon>
    </lineage>
</organism>
<reference evidence="1" key="1">
    <citation type="journal article" date="2020" name="Nature">
        <title>Giant virus diversity and host interactions through global metagenomics.</title>
        <authorList>
            <person name="Schulz F."/>
            <person name="Roux S."/>
            <person name="Paez-Espino D."/>
            <person name="Jungbluth S."/>
            <person name="Walsh D.A."/>
            <person name="Denef V.J."/>
            <person name="McMahon K.D."/>
            <person name="Konstantinidis K.T."/>
            <person name="Eloe-Fadrosh E.A."/>
            <person name="Kyrpides N.C."/>
            <person name="Woyke T."/>
        </authorList>
    </citation>
    <scope>NUCLEOTIDE SEQUENCE</scope>
    <source>
        <strain evidence="1">GVMAG-S-1021933-23</strain>
    </source>
</reference>
<sequence length="309" mass="37661">MDLIKIKKKKLPGFIKNSDFFRDNSDNEYVYIPKLFLVKNDKVTNILEYKKLFPVIKYFMLEFPESMTKFQKENEDAVLEFLLPNRDQDEEKKQIEKIKKNIIKNYNEKYVFFEIEDLKITSQGFFYKLFMNLKDYGQIIKIYLENQDSDNFEKFYSYLTIDGRYIKAGSTKNIQFENFLIKMEEPFNNGVTFELNEIKNHIKNLTIFLNTEEYEELYNSVESIYYFLREFRKIYKKFNETDFLLYFSDKNDNFSVHGRINNKKFINMNVEEFLEKYQDLIIKKLGQKYEDLDDFIKAMVKKKSYLEIF</sequence>
<accession>A0A6C0AE36</accession>
<dbReference type="EMBL" id="MN740594">
    <property type="protein sequence ID" value="QHS78017.1"/>
    <property type="molecule type" value="Genomic_DNA"/>
</dbReference>
<protein>
    <submittedName>
        <fullName evidence="1">Uncharacterized protein</fullName>
    </submittedName>
</protein>
<proteinExistence type="predicted"/>
<evidence type="ECO:0000313" key="1">
    <source>
        <dbReference type="EMBL" id="QHS78017.1"/>
    </source>
</evidence>
<name>A0A6C0AE36_9ZZZZ</name>
<dbReference type="AlphaFoldDB" id="A0A6C0AE36"/>